<dbReference type="InterPro" id="IPR001611">
    <property type="entry name" value="Leu-rich_rpt"/>
</dbReference>
<dbReference type="PROSITE" id="PS50011">
    <property type="entry name" value="PROTEIN_KINASE_DOM"/>
    <property type="match status" value="2"/>
</dbReference>
<dbReference type="InterPro" id="IPR001220">
    <property type="entry name" value="Legume_lectin_dom"/>
</dbReference>
<dbReference type="GO" id="GO:0005524">
    <property type="term" value="F:ATP binding"/>
    <property type="evidence" value="ECO:0007669"/>
    <property type="project" value="UniProtKB-UniRule"/>
</dbReference>
<dbReference type="InterPro" id="IPR013210">
    <property type="entry name" value="LRR_N_plant-typ"/>
</dbReference>
<keyword evidence="9" id="KW-0597">Phosphoprotein</keyword>
<evidence type="ECO:0000313" key="30">
    <source>
        <dbReference type="EMBL" id="KAA3463553.1"/>
    </source>
</evidence>
<reference evidence="31" key="1">
    <citation type="journal article" date="2019" name="Plant Biotechnol. J.">
        <title>Genome sequencing of the Australian wild diploid species Gossypium australe highlights disease resistance and delayed gland morphogenesis.</title>
        <authorList>
            <person name="Cai Y."/>
            <person name="Cai X."/>
            <person name="Wang Q."/>
            <person name="Wang P."/>
            <person name="Zhang Y."/>
            <person name="Cai C."/>
            <person name="Xu Y."/>
            <person name="Wang K."/>
            <person name="Zhou Z."/>
            <person name="Wang C."/>
            <person name="Geng S."/>
            <person name="Li B."/>
            <person name="Dong Q."/>
            <person name="Hou Y."/>
            <person name="Wang H."/>
            <person name="Ai P."/>
            <person name="Liu Z."/>
            <person name="Yi F."/>
            <person name="Sun M."/>
            <person name="An G."/>
            <person name="Cheng J."/>
            <person name="Zhang Y."/>
            <person name="Shi Q."/>
            <person name="Xie Y."/>
            <person name="Shi X."/>
            <person name="Chang Y."/>
            <person name="Huang F."/>
            <person name="Chen Y."/>
            <person name="Hong S."/>
            <person name="Mi L."/>
            <person name="Sun Q."/>
            <person name="Zhang L."/>
            <person name="Zhou B."/>
            <person name="Peng R."/>
            <person name="Zhang X."/>
            <person name="Liu F."/>
        </authorList>
    </citation>
    <scope>NUCLEOTIDE SEQUENCE [LARGE SCALE GENOMIC DNA]</scope>
    <source>
        <strain evidence="31">cv. PA1801</strain>
    </source>
</reference>
<dbReference type="PANTHER" id="PTHR48053">
    <property type="entry name" value="LEUCINE RICH REPEAT FAMILY PROTEIN, EXPRESSED"/>
    <property type="match status" value="1"/>
</dbReference>
<feature type="region of interest" description="Disordered" evidence="26">
    <location>
        <begin position="1643"/>
        <end position="1679"/>
    </location>
</feature>
<dbReference type="Pfam" id="PF13855">
    <property type="entry name" value="LRR_8"/>
    <property type="match status" value="1"/>
</dbReference>
<evidence type="ECO:0000256" key="20">
    <source>
        <dbReference type="ARBA" id="ARBA00023136"/>
    </source>
</evidence>
<feature type="signal peptide" evidence="28">
    <location>
        <begin position="1"/>
        <end position="23"/>
    </location>
</feature>
<dbReference type="FunFam" id="3.30.200.20:FF:000432">
    <property type="entry name" value="LRR receptor-like serine/threonine-protein kinase EFR"/>
    <property type="match status" value="1"/>
</dbReference>
<dbReference type="OrthoDB" id="676979at2759"/>
<evidence type="ECO:0000256" key="7">
    <source>
        <dbReference type="ARBA" id="ARBA00022475"/>
    </source>
</evidence>
<evidence type="ECO:0000256" key="4">
    <source>
        <dbReference type="ARBA" id="ARBA00009592"/>
    </source>
</evidence>
<dbReference type="InterPro" id="IPR017441">
    <property type="entry name" value="Protein_kinase_ATP_BS"/>
</dbReference>
<dbReference type="FunFam" id="3.80.10.10:FF:000288">
    <property type="entry name" value="LRR receptor-like serine/threonine-protein kinase EFR"/>
    <property type="match status" value="1"/>
</dbReference>
<dbReference type="Gene3D" id="1.10.510.10">
    <property type="entry name" value="Transferase(Phosphotransferase) domain 1"/>
    <property type="match status" value="2"/>
</dbReference>
<feature type="compositionally biased region" description="Low complexity" evidence="26">
    <location>
        <begin position="1643"/>
        <end position="1652"/>
    </location>
</feature>
<dbReference type="Gene3D" id="3.30.200.20">
    <property type="entry name" value="Phosphorylase Kinase, domain 1"/>
    <property type="match status" value="1"/>
</dbReference>
<dbReference type="InterPro" id="IPR019825">
    <property type="entry name" value="Lectin_legB_Mn/Ca_BS"/>
</dbReference>
<dbReference type="Pfam" id="PF00139">
    <property type="entry name" value="Lectin_legB"/>
    <property type="match status" value="1"/>
</dbReference>
<dbReference type="PROSITE" id="PS00308">
    <property type="entry name" value="LECTIN_LEGUME_ALPHA"/>
    <property type="match status" value="1"/>
</dbReference>
<dbReference type="SMART" id="SM00220">
    <property type="entry name" value="S_TKc"/>
    <property type="match status" value="2"/>
</dbReference>
<dbReference type="SUPFAM" id="SSF52058">
    <property type="entry name" value="L domain-like"/>
    <property type="match status" value="2"/>
</dbReference>
<keyword evidence="8" id="KW-0723">Serine/threonine-protein kinase</keyword>
<dbReference type="EC" id="2.7.11.1" evidence="6"/>
<keyword evidence="14 30" id="KW-0430">Lectin</keyword>
<keyword evidence="19 27" id="KW-1133">Transmembrane helix</keyword>
<proteinExistence type="inferred from homology"/>
<feature type="binding site" evidence="25">
    <location>
        <position position="1367"/>
    </location>
    <ligand>
        <name>ATP</name>
        <dbReference type="ChEBI" id="CHEBI:30616"/>
    </ligand>
</feature>
<keyword evidence="20 27" id="KW-0472">Membrane</keyword>
<dbReference type="InterPro" id="IPR000985">
    <property type="entry name" value="Lectin_LegA_CS"/>
</dbReference>
<dbReference type="GO" id="GO:0002229">
    <property type="term" value="P:defense response to oomycetes"/>
    <property type="evidence" value="ECO:0007669"/>
    <property type="project" value="UniProtKB-ARBA"/>
</dbReference>
<evidence type="ECO:0000256" key="22">
    <source>
        <dbReference type="ARBA" id="ARBA00023180"/>
    </source>
</evidence>
<dbReference type="GO" id="GO:0030246">
    <property type="term" value="F:carbohydrate binding"/>
    <property type="evidence" value="ECO:0007669"/>
    <property type="project" value="UniProtKB-KW"/>
</dbReference>
<dbReference type="FunFam" id="1.10.510.10:FF:000240">
    <property type="entry name" value="Lectin-domain containing receptor kinase A4.3"/>
    <property type="match status" value="1"/>
</dbReference>
<comment type="similarity">
    <text evidence="3">Belongs to the protein kinase superfamily. Ser/Thr protein kinase family.</text>
</comment>
<dbReference type="GO" id="GO:0005886">
    <property type="term" value="C:plasma membrane"/>
    <property type="evidence" value="ECO:0007669"/>
    <property type="project" value="UniProtKB-SubCell"/>
</dbReference>
<dbReference type="InterPro" id="IPR000719">
    <property type="entry name" value="Prot_kinase_dom"/>
</dbReference>
<dbReference type="Gene3D" id="2.60.120.200">
    <property type="match status" value="1"/>
</dbReference>
<dbReference type="Pfam" id="PF00069">
    <property type="entry name" value="Pkinase"/>
    <property type="match status" value="1"/>
</dbReference>
<dbReference type="InterPro" id="IPR051716">
    <property type="entry name" value="Plant_RL_S/T_kinase"/>
</dbReference>
<keyword evidence="7" id="KW-1003">Cell membrane</keyword>
<dbReference type="InterPro" id="IPR055414">
    <property type="entry name" value="LRR_R13L4/SHOC2-like"/>
</dbReference>
<dbReference type="PROSITE" id="PS00107">
    <property type="entry name" value="PROTEIN_KINASE_ATP"/>
    <property type="match status" value="2"/>
</dbReference>
<dbReference type="FunFam" id="3.80.10.10:FF:000275">
    <property type="entry name" value="Leucine-rich repeat receptor-like protein kinase"/>
    <property type="match status" value="1"/>
</dbReference>
<evidence type="ECO:0000256" key="10">
    <source>
        <dbReference type="ARBA" id="ARBA00022614"/>
    </source>
</evidence>
<keyword evidence="31" id="KW-1185">Reference proteome</keyword>
<comment type="catalytic activity">
    <reaction evidence="24">
        <text>L-seryl-[protein] + ATP = O-phospho-L-seryl-[protein] + ADP + H(+)</text>
        <dbReference type="Rhea" id="RHEA:17989"/>
        <dbReference type="Rhea" id="RHEA-COMP:9863"/>
        <dbReference type="Rhea" id="RHEA-COMP:11604"/>
        <dbReference type="ChEBI" id="CHEBI:15378"/>
        <dbReference type="ChEBI" id="CHEBI:29999"/>
        <dbReference type="ChEBI" id="CHEBI:30616"/>
        <dbReference type="ChEBI" id="CHEBI:83421"/>
        <dbReference type="ChEBI" id="CHEBI:456216"/>
        <dbReference type="EC" id="2.7.11.1"/>
    </reaction>
</comment>
<accession>A0A5B6V3H4</accession>
<evidence type="ECO:0000313" key="31">
    <source>
        <dbReference type="Proteomes" id="UP000325315"/>
    </source>
</evidence>
<evidence type="ECO:0000256" key="21">
    <source>
        <dbReference type="ARBA" id="ARBA00023170"/>
    </source>
</evidence>
<evidence type="ECO:0000256" key="13">
    <source>
        <dbReference type="ARBA" id="ARBA00022729"/>
    </source>
</evidence>
<feature type="compositionally biased region" description="Polar residues" evidence="26">
    <location>
        <begin position="1653"/>
        <end position="1662"/>
    </location>
</feature>
<comment type="similarity">
    <text evidence="4">Belongs to the RLP family.</text>
</comment>
<evidence type="ECO:0000256" key="27">
    <source>
        <dbReference type="SAM" id="Phobius"/>
    </source>
</evidence>
<comment type="similarity">
    <text evidence="5">In the C-terminal section; belongs to the protein kinase superfamily. Ser/Thr protein kinase family.</text>
</comment>
<dbReference type="GO" id="GO:0004674">
    <property type="term" value="F:protein serine/threonine kinase activity"/>
    <property type="evidence" value="ECO:0007669"/>
    <property type="project" value="UniProtKB-KW"/>
</dbReference>
<keyword evidence="13 28" id="KW-0732">Signal</keyword>
<comment type="subcellular location">
    <subcellularLocation>
        <location evidence="1">Cell membrane</location>
        <topology evidence="1">Single-pass type I membrane protein</topology>
    </subcellularLocation>
</comment>
<dbReference type="Pfam" id="PF00560">
    <property type="entry name" value="LRR_1"/>
    <property type="match status" value="3"/>
</dbReference>
<feature type="transmembrane region" description="Helical" evidence="27">
    <location>
        <begin position="1272"/>
        <end position="1297"/>
    </location>
</feature>
<feature type="domain" description="Protein kinase" evidence="29">
    <location>
        <begin position="712"/>
        <end position="1034"/>
    </location>
</feature>
<evidence type="ECO:0000256" key="9">
    <source>
        <dbReference type="ARBA" id="ARBA00022553"/>
    </source>
</evidence>
<dbReference type="CDD" id="cd06899">
    <property type="entry name" value="lectin_legume_LecRK_Arcelin_ConA"/>
    <property type="match status" value="1"/>
</dbReference>
<name>A0A5B6V3H4_9ROSI</name>
<evidence type="ECO:0000256" key="1">
    <source>
        <dbReference type="ARBA" id="ARBA00004251"/>
    </source>
</evidence>
<keyword evidence="15" id="KW-0677">Repeat</keyword>
<feature type="compositionally biased region" description="Low complexity" evidence="26">
    <location>
        <begin position="971"/>
        <end position="989"/>
    </location>
</feature>
<evidence type="ECO:0000256" key="2">
    <source>
        <dbReference type="ARBA" id="ARBA00008536"/>
    </source>
</evidence>
<feature type="transmembrane region" description="Helical" evidence="27">
    <location>
        <begin position="654"/>
        <end position="676"/>
    </location>
</feature>
<dbReference type="InterPro" id="IPR032675">
    <property type="entry name" value="LRR_dom_sf"/>
</dbReference>
<dbReference type="InterPro" id="IPR011009">
    <property type="entry name" value="Kinase-like_dom_sf"/>
</dbReference>
<feature type="binding site" evidence="25">
    <location>
        <position position="748"/>
    </location>
    <ligand>
        <name>ATP</name>
        <dbReference type="ChEBI" id="CHEBI:30616"/>
    </ligand>
</feature>
<dbReference type="SMART" id="SM00369">
    <property type="entry name" value="LRR_TYP"/>
    <property type="match status" value="8"/>
</dbReference>
<keyword evidence="22" id="KW-0325">Glycoprotein</keyword>
<dbReference type="PROSITE" id="PS00108">
    <property type="entry name" value="PROTEIN_KINASE_ST"/>
    <property type="match status" value="2"/>
</dbReference>
<dbReference type="Pfam" id="PF07714">
    <property type="entry name" value="PK_Tyr_Ser-Thr"/>
    <property type="match status" value="1"/>
</dbReference>
<evidence type="ECO:0000256" key="3">
    <source>
        <dbReference type="ARBA" id="ARBA00008684"/>
    </source>
</evidence>
<sequence length="1679" mass="185756">MEYVQFLVLLFSLFQIHINSCMCQHMGELDSTTDKAALLSFKLQLNDPLNSLSGWTRNSTSHCTWFGISCTSKGSRVESLQLSSLGLVGPLPPSLSNLTSLRTLDLSHNLFHGQFQLEFSKLSHLRHIDLRNNSINGTLPVALSHCLNLKTLGLQGNRFSGNLPPQLGNLQRLSILNISINNLTGSIPPTFGNLSSLTYLDLSRNMLIGEIPTEFGQLIKLQYIQLSDNHLSGQIPSSIFNISSLVFLSVTHNNLSGSLPIPNDNHRFQALPNVREVYLALNWFEGILPAYLSNASNIESLDLSWNRFHGPIPLFGNMRKLIKLDLGQNLFSSSTARNVHFIDSLSNCTQLEYLTINSNRLSGEFPSLANLSTNIQHLCISDNFLTGGFPQGMDKFQNLISLSLEMNSLTGDIPRSIAKLGNLQNFLVHQNMFSGEIPEIFSNLTRVYRIVMRNNQFSGKIPTSLGNCQQLQTLDLAWNRLNGSMPEEVFKLSGLNYLVLEHNMLSGPLPSDVGNLKQLKVIDVSDNNLFGTLTSSISGCSSLLYLNMSRNNLSGEIPSSLANILPLEVLDLSSNNLSGPIPQELANLKSLKVLNLSSNHLEGDVPTGNIFSNLSSSSIRGNDDLCSADKEIARNLQLHQCKTKGRQSNHLIKILVPTTGVTLVICLVFCFVWALISRRKKNRVKGSQSLLSLKGLSPLISYSDIQIATSNFTAENLLGKGGFGSVYKGTFNTGDNGASINNVTFAVKVLDLQQTKAVQSFLAECEALRNVRHRNLVKIITSCSSIDHKGDEFKALVYEFMPNGNLDEWLYPEDEESGFCLTLMQRLHIAIDVASAMDYLHNDCDPAVVHCDLKPANVLLDENMAAHVGDFGLARFLSQRPSQRENSTMGLKGSVGYIAPEYGLGSKASTSGDAYSFGVLVLEMFIAKKPTDEMFKEGLSLNKFASAVDRNQVFETVDPRILKNHGGSEQSSSNPSSSNDSSNGGTSSTDSDHICRKYEECLAAVIRVGLSCAAQSPKDQFEADTTASGGQIQLTTNQRNKALNDSVGRATYYQPMHLWDNSSGNPRLADFTTHFSFSIDSLNKSAGYRGDGFAFFLAPDGSKIPPHSGGGCLGLQSCDSDANSKFVAVEFDTFPNVWDHLELDHVAIDLNSIKTSFYPVQWTWSGIERGGKVDAFITYNSSTKNLSVFLLGAEEFNRLNSSNLSAILDLSQYLPEWVTFGFTGSTGSSIDLHTIYSWSFSSNLQVSMNKIINPPNVPPIPPTDPGRKKETWLWIILAIVGCISTLLLVLSLVWLFCRRRKYRRMREDGTISFNVDVEMVTAPRKFSYKELRLATNNFADEGLLGEGGFGKVYLGFLRDINSNIAVKRITPNSQQGVKEYESEITTIIKLRHRNLVQLIGWCHDNKEFLIVYEFLPNRSLDYHLHKDPCLLTWDTRYKIAMGVASALFYLQEECDQCVLHRDIKSSNVLLDFSFNAKLGDFGLARLVDHGQGSQTTKLILGTDGYIAPECLDTYKAIKESDIYSFGIVALEIASGKKAVAVIERNGKRFKTKLVEWVWELYREERLLDAADPRLSGNYDMERMERLLLVGLACAHPNYFDRPSITKAIEVLGSKAPLPSLPREMPVPIYIAALQDNIVTSSASTSSFTRSQTKSSDTASSIHSFKDKTMAPGYDTEAKQ</sequence>
<keyword evidence="21 30" id="KW-0675">Receptor</keyword>
<evidence type="ECO:0000256" key="12">
    <source>
        <dbReference type="ARBA" id="ARBA00022692"/>
    </source>
</evidence>
<dbReference type="Proteomes" id="UP000325315">
    <property type="component" value="Unassembled WGS sequence"/>
</dbReference>
<evidence type="ECO:0000256" key="19">
    <source>
        <dbReference type="ARBA" id="ARBA00022989"/>
    </source>
</evidence>
<comment type="caution">
    <text evidence="30">The sequence shown here is derived from an EMBL/GenBank/DDBJ whole genome shotgun (WGS) entry which is preliminary data.</text>
</comment>
<keyword evidence="18 25" id="KW-0067">ATP-binding</keyword>
<evidence type="ECO:0000256" key="15">
    <source>
        <dbReference type="ARBA" id="ARBA00022737"/>
    </source>
</evidence>
<keyword evidence="16 25" id="KW-0547">Nucleotide-binding</keyword>
<dbReference type="Gene3D" id="3.80.10.10">
    <property type="entry name" value="Ribonuclease Inhibitor"/>
    <property type="match status" value="3"/>
</dbReference>
<dbReference type="InterPro" id="IPR013320">
    <property type="entry name" value="ConA-like_dom_sf"/>
</dbReference>
<dbReference type="PANTHER" id="PTHR48053:SF37">
    <property type="entry name" value="LEUCINE-RICH REPEAT PROTEIN KINASE FAMILY PROTEIN"/>
    <property type="match status" value="1"/>
</dbReference>
<keyword evidence="10" id="KW-0433">Leucine-rich repeat</keyword>
<evidence type="ECO:0000256" key="16">
    <source>
        <dbReference type="ARBA" id="ARBA00022741"/>
    </source>
</evidence>
<dbReference type="SUPFAM" id="SSF56112">
    <property type="entry name" value="Protein kinase-like (PK-like)"/>
    <property type="match status" value="2"/>
</dbReference>
<dbReference type="InterPro" id="IPR003591">
    <property type="entry name" value="Leu-rich_rpt_typical-subtyp"/>
</dbReference>
<dbReference type="PROSITE" id="PS00307">
    <property type="entry name" value="LECTIN_LEGUME_BETA"/>
    <property type="match status" value="1"/>
</dbReference>
<evidence type="ECO:0000256" key="5">
    <source>
        <dbReference type="ARBA" id="ARBA00010217"/>
    </source>
</evidence>
<dbReference type="SUPFAM" id="SSF49899">
    <property type="entry name" value="Concanavalin A-like lectins/glucanases"/>
    <property type="match status" value="1"/>
</dbReference>
<evidence type="ECO:0000256" key="11">
    <source>
        <dbReference type="ARBA" id="ARBA00022679"/>
    </source>
</evidence>
<keyword evidence="17 30" id="KW-0418">Kinase</keyword>
<dbReference type="FunFam" id="3.30.200.20:FF:000168">
    <property type="entry name" value="L-type lectin-domain containing receptor kinase IX.1"/>
    <property type="match status" value="1"/>
</dbReference>
<evidence type="ECO:0000256" key="24">
    <source>
        <dbReference type="ARBA" id="ARBA00048679"/>
    </source>
</evidence>
<evidence type="ECO:0000256" key="6">
    <source>
        <dbReference type="ARBA" id="ARBA00012513"/>
    </source>
</evidence>
<comment type="similarity">
    <text evidence="2">In the N-terminal section; belongs to the leguminous lectin family.</text>
</comment>
<evidence type="ECO:0000256" key="17">
    <source>
        <dbReference type="ARBA" id="ARBA00022777"/>
    </source>
</evidence>
<gene>
    <name evidence="30" type="ORF">EPI10_007892</name>
</gene>
<evidence type="ECO:0000256" key="26">
    <source>
        <dbReference type="SAM" id="MobiDB-lite"/>
    </source>
</evidence>
<evidence type="ECO:0000256" key="18">
    <source>
        <dbReference type="ARBA" id="ARBA00022840"/>
    </source>
</evidence>
<feature type="region of interest" description="Disordered" evidence="26">
    <location>
        <begin position="959"/>
        <end position="991"/>
    </location>
</feature>
<evidence type="ECO:0000256" key="8">
    <source>
        <dbReference type="ARBA" id="ARBA00022527"/>
    </source>
</evidence>
<dbReference type="FunFam" id="1.10.510.10:FF:000358">
    <property type="entry name" value="Putative leucine-rich repeat receptor-like serine/threonine-protein kinase"/>
    <property type="match status" value="1"/>
</dbReference>
<organism evidence="30 31">
    <name type="scientific">Gossypium australe</name>
    <dbReference type="NCBI Taxonomy" id="47621"/>
    <lineage>
        <taxon>Eukaryota</taxon>
        <taxon>Viridiplantae</taxon>
        <taxon>Streptophyta</taxon>
        <taxon>Embryophyta</taxon>
        <taxon>Tracheophyta</taxon>
        <taxon>Spermatophyta</taxon>
        <taxon>Magnoliopsida</taxon>
        <taxon>eudicotyledons</taxon>
        <taxon>Gunneridae</taxon>
        <taxon>Pentapetalae</taxon>
        <taxon>rosids</taxon>
        <taxon>malvids</taxon>
        <taxon>Malvales</taxon>
        <taxon>Malvaceae</taxon>
        <taxon>Malvoideae</taxon>
        <taxon>Gossypium</taxon>
    </lineage>
</organism>
<dbReference type="Pfam" id="PF08263">
    <property type="entry name" value="LRRNT_2"/>
    <property type="match status" value="1"/>
</dbReference>
<feature type="domain" description="Protein kinase" evidence="29">
    <location>
        <begin position="1338"/>
        <end position="1598"/>
    </location>
</feature>
<evidence type="ECO:0000256" key="28">
    <source>
        <dbReference type="SAM" id="SignalP"/>
    </source>
</evidence>
<feature type="chain" id="PRO_5022812392" description="non-specific serine/threonine protein kinase" evidence="28">
    <location>
        <begin position="24"/>
        <end position="1679"/>
    </location>
</feature>
<dbReference type="Pfam" id="PF23598">
    <property type="entry name" value="LRR_14"/>
    <property type="match status" value="1"/>
</dbReference>
<evidence type="ECO:0000259" key="29">
    <source>
        <dbReference type="PROSITE" id="PS50011"/>
    </source>
</evidence>
<evidence type="ECO:0000256" key="23">
    <source>
        <dbReference type="ARBA" id="ARBA00047899"/>
    </source>
</evidence>
<keyword evidence="12 27" id="KW-0812">Transmembrane</keyword>
<dbReference type="PRINTS" id="PR00019">
    <property type="entry name" value="LEURICHRPT"/>
</dbReference>
<dbReference type="FunFam" id="3.80.10.10:FF:000383">
    <property type="entry name" value="Leucine-rich repeat receptor protein kinase EMS1"/>
    <property type="match status" value="1"/>
</dbReference>
<dbReference type="EMBL" id="SMMG02000008">
    <property type="protein sequence ID" value="KAA3463553.1"/>
    <property type="molecule type" value="Genomic_DNA"/>
</dbReference>
<comment type="catalytic activity">
    <reaction evidence="23">
        <text>L-threonyl-[protein] + ATP = O-phospho-L-threonyl-[protein] + ADP + H(+)</text>
        <dbReference type="Rhea" id="RHEA:46608"/>
        <dbReference type="Rhea" id="RHEA-COMP:11060"/>
        <dbReference type="Rhea" id="RHEA-COMP:11605"/>
        <dbReference type="ChEBI" id="CHEBI:15378"/>
        <dbReference type="ChEBI" id="CHEBI:30013"/>
        <dbReference type="ChEBI" id="CHEBI:30616"/>
        <dbReference type="ChEBI" id="CHEBI:61977"/>
        <dbReference type="ChEBI" id="CHEBI:456216"/>
        <dbReference type="EC" id="2.7.11.1"/>
    </reaction>
</comment>
<evidence type="ECO:0000256" key="25">
    <source>
        <dbReference type="PROSITE-ProRule" id="PRU10141"/>
    </source>
</evidence>
<evidence type="ECO:0000256" key="14">
    <source>
        <dbReference type="ARBA" id="ARBA00022734"/>
    </source>
</evidence>
<protein>
    <recommendedName>
        <fullName evidence="6">non-specific serine/threonine protein kinase</fullName>
        <ecNumber evidence="6">2.7.11.1</ecNumber>
    </recommendedName>
</protein>
<dbReference type="InterPro" id="IPR008271">
    <property type="entry name" value="Ser/Thr_kinase_AS"/>
</dbReference>
<keyword evidence="11" id="KW-0808">Transferase</keyword>
<dbReference type="InterPro" id="IPR001245">
    <property type="entry name" value="Ser-Thr/Tyr_kinase_cat_dom"/>
</dbReference>